<accession>A0A4Y7KPU5</accession>
<dbReference type="Gramene" id="RZC75384">
    <property type="protein sequence ID" value="RZC75384"/>
    <property type="gene ID" value="C5167_050866"/>
</dbReference>
<organism evidence="1 2">
    <name type="scientific">Papaver somniferum</name>
    <name type="common">Opium poppy</name>
    <dbReference type="NCBI Taxonomy" id="3469"/>
    <lineage>
        <taxon>Eukaryota</taxon>
        <taxon>Viridiplantae</taxon>
        <taxon>Streptophyta</taxon>
        <taxon>Embryophyta</taxon>
        <taxon>Tracheophyta</taxon>
        <taxon>Spermatophyta</taxon>
        <taxon>Magnoliopsida</taxon>
        <taxon>Ranunculales</taxon>
        <taxon>Papaveraceae</taxon>
        <taxon>Papaveroideae</taxon>
        <taxon>Papaver</taxon>
    </lineage>
</organism>
<protein>
    <submittedName>
        <fullName evidence="1">Uncharacterized protein</fullName>
    </submittedName>
</protein>
<evidence type="ECO:0000313" key="2">
    <source>
        <dbReference type="Proteomes" id="UP000316621"/>
    </source>
</evidence>
<keyword evidence="2" id="KW-1185">Reference proteome</keyword>
<dbReference type="Proteomes" id="UP000316621">
    <property type="component" value="Chromosome 8"/>
</dbReference>
<dbReference type="EMBL" id="CM010722">
    <property type="protein sequence ID" value="RZC75384.1"/>
    <property type="molecule type" value="Genomic_DNA"/>
</dbReference>
<dbReference type="AlphaFoldDB" id="A0A4Y7KPU5"/>
<reference evidence="1 2" key="1">
    <citation type="journal article" date="2018" name="Science">
        <title>The opium poppy genome and morphinan production.</title>
        <authorList>
            <person name="Guo L."/>
            <person name="Winzer T."/>
            <person name="Yang X."/>
            <person name="Li Y."/>
            <person name="Ning Z."/>
            <person name="He Z."/>
            <person name="Teodor R."/>
            <person name="Lu Y."/>
            <person name="Bowser T.A."/>
            <person name="Graham I.A."/>
            <person name="Ye K."/>
        </authorList>
    </citation>
    <scope>NUCLEOTIDE SEQUENCE [LARGE SCALE GENOMIC DNA]</scope>
    <source>
        <strain evidence="2">cv. HN1</strain>
        <tissue evidence="1">Leaves</tissue>
    </source>
</reference>
<name>A0A4Y7KPU5_PAPSO</name>
<proteinExistence type="predicted"/>
<evidence type="ECO:0000313" key="1">
    <source>
        <dbReference type="EMBL" id="RZC75384.1"/>
    </source>
</evidence>
<sequence length="79" mass="9344">MVDDFQDLGDMGNEMKRRLKLTILLLVGMWLYKVMGCDYKELPITRSYNNLLPGHIHLTKRVSFYACYTRMNEDMMHAP</sequence>
<gene>
    <name evidence="1" type="ORF">C5167_050866</name>
</gene>